<dbReference type="EMBL" id="LAZR01002316">
    <property type="protein sequence ID" value="KKN31601.1"/>
    <property type="molecule type" value="Genomic_DNA"/>
</dbReference>
<gene>
    <name evidence="1" type="ORF">LCGC14_0822360</name>
</gene>
<evidence type="ECO:0000313" key="1">
    <source>
        <dbReference type="EMBL" id="KKN31601.1"/>
    </source>
</evidence>
<proteinExistence type="predicted"/>
<accession>A0A0F9S383</accession>
<dbReference type="AlphaFoldDB" id="A0A0F9S383"/>
<sequence length="44" mass="5233">MSEEKDALRKLIMLISDLRAKDEERYSSHVNFMKIFSGFPKSRK</sequence>
<organism evidence="1">
    <name type="scientific">marine sediment metagenome</name>
    <dbReference type="NCBI Taxonomy" id="412755"/>
    <lineage>
        <taxon>unclassified sequences</taxon>
        <taxon>metagenomes</taxon>
        <taxon>ecological metagenomes</taxon>
    </lineage>
</organism>
<protein>
    <submittedName>
        <fullName evidence="1">Uncharacterized protein</fullName>
    </submittedName>
</protein>
<reference evidence="1" key="1">
    <citation type="journal article" date="2015" name="Nature">
        <title>Complex archaea that bridge the gap between prokaryotes and eukaryotes.</title>
        <authorList>
            <person name="Spang A."/>
            <person name="Saw J.H."/>
            <person name="Jorgensen S.L."/>
            <person name="Zaremba-Niedzwiedzka K."/>
            <person name="Martijn J."/>
            <person name="Lind A.E."/>
            <person name="van Eijk R."/>
            <person name="Schleper C."/>
            <person name="Guy L."/>
            <person name="Ettema T.J."/>
        </authorList>
    </citation>
    <scope>NUCLEOTIDE SEQUENCE</scope>
</reference>
<comment type="caution">
    <text evidence="1">The sequence shown here is derived from an EMBL/GenBank/DDBJ whole genome shotgun (WGS) entry which is preliminary data.</text>
</comment>
<name>A0A0F9S383_9ZZZZ</name>